<dbReference type="EMBL" id="DSRT01000054">
    <property type="protein sequence ID" value="HGW29489.1"/>
    <property type="molecule type" value="Genomic_DNA"/>
</dbReference>
<gene>
    <name evidence="1" type="ORF">ENR63_01015</name>
</gene>
<evidence type="ECO:0000313" key="1">
    <source>
        <dbReference type="EMBL" id="HGW29489.1"/>
    </source>
</evidence>
<dbReference type="SUPFAM" id="SSF63829">
    <property type="entry name" value="Calcium-dependent phosphotriesterase"/>
    <property type="match status" value="1"/>
</dbReference>
<proteinExistence type="predicted"/>
<comment type="caution">
    <text evidence="1">The sequence shown here is derived from an EMBL/GenBank/DDBJ whole genome shotgun (WGS) entry which is preliminary data.</text>
</comment>
<sequence length="284" mass="32260">MGAEPWEYDTNPLSGTLLYYSYEDRSICTSKTSVELLCNEVPLFGWYQVELSPDGREYLIYDQGINTITRYSLDGKVLGNLSTEGFHVWSINWATVGGIYFTADKDGKSQIWRWDGKNNGFIGLMLLESCDLDEYQQVTNSRVAYLSYCRPDPTFVIIDFQSNTQTEAISQPGYGKFASLHQFVYQKSDAGDMWVVSILDQQHKRLVQGPIWHGKFDVLDMQVSWISPTGIYWLNIEEGQANLVDVNKIIDTSQSTNNIAWLDTNHIVVGDEGNNTLTVIEIDN</sequence>
<evidence type="ECO:0008006" key="2">
    <source>
        <dbReference type="Google" id="ProtNLM"/>
    </source>
</evidence>
<protein>
    <recommendedName>
        <fullName evidence="2">WD40 repeat domain-containing protein</fullName>
    </recommendedName>
</protein>
<reference evidence="1" key="1">
    <citation type="journal article" date="2020" name="mSystems">
        <title>Genome- and Community-Level Interaction Insights into Carbon Utilization and Element Cycling Functions of Hydrothermarchaeota in Hydrothermal Sediment.</title>
        <authorList>
            <person name="Zhou Z."/>
            <person name="Liu Y."/>
            <person name="Xu W."/>
            <person name="Pan J."/>
            <person name="Luo Z.H."/>
            <person name="Li M."/>
        </authorList>
    </citation>
    <scope>NUCLEOTIDE SEQUENCE [LARGE SCALE GENOMIC DNA]</scope>
    <source>
        <strain evidence="1">SpSt-417</strain>
    </source>
</reference>
<name>A0A7C4TIW1_UNCKA</name>
<accession>A0A7C4TIW1</accession>
<organism evidence="1">
    <name type="scientific">candidate division WWE3 bacterium</name>
    <dbReference type="NCBI Taxonomy" id="2053526"/>
    <lineage>
        <taxon>Bacteria</taxon>
        <taxon>Katanobacteria</taxon>
    </lineage>
</organism>
<dbReference type="AlphaFoldDB" id="A0A7C4TIW1"/>